<name>A0A1G7CPB1_9BURK</name>
<reference evidence="3" key="1">
    <citation type="submission" date="2016-09" db="EMBL/GenBank/DDBJ databases">
        <authorList>
            <person name="Varghese N."/>
            <person name="Submissions S."/>
        </authorList>
    </citation>
    <scope>NUCLEOTIDE SEQUENCE [LARGE SCALE GENOMIC DNA]</scope>
    <source>
        <strain evidence="3">TNe-862</strain>
    </source>
</reference>
<feature type="domain" description="CobQ/CobB/MinD/ParA nucleotide binding" evidence="1">
    <location>
        <begin position="4"/>
        <end position="185"/>
    </location>
</feature>
<evidence type="ECO:0000259" key="1">
    <source>
        <dbReference type="Pfam" id="PF01656"/>
    </source>
</evidence>
<dbReference type="EMBL" id="FMYQ01000047">
    <property type="protein sequence ID" value="SDE41188.1"/>
    <property type="molecule type" value="Genomic_DNA"/>
</dbReference>
<dbReference type="Gene3D" id="3.40.50.300">
    <property type="entry name" value="P-loop containing nucleotide triphosphate hydrolases"/>
    <property type="match status" value="1"/>
</dbReference>
<gene>
    <name evidence="2" type="ORF">SAMN05421548_1478</name>
</gene>
<sequence>MIFTVGNSKGGVGKSTCAVQLALGLAIEGARVWLIDGDRQETSLSAITARAESGRPMISASAYAEGATLRAQVMQQRGNYDHVVIDAGGRDSTALRAALTVSDAVLIPFLPRSFDVWALADIAQIVDESRAVADLRAFAFVNRADPQSADNREAAEAVAEYPGLELLDVRVSDRKAFANASGAGLHVEEMKRRDQRACAEIDRLRGAFFASMLTVS</sequence>
<dbReference type="PIRSF" id="PIRSF009320">
    <property type="entry name" value="Nuc_binding_HP_1000"/>
    <property type="match status" value="1"/>
</dbReference>
<protein>
    <submittedName>
        <fullName evidence="2">Chromosome partitioning protein</fullName>
    </submittedName>
</protein>
<dbReference type="PANTHER" id="PTHR13696:SF96">
    <property type="entry name" value="COBQ_COBB_MIND_PARA NUCLEOTIDE BINDING DOMAIN-CONTAINING PROTEIN"/>
    <property type="match status" value="1"/>
</dbReference>
<proteinExistence type="predicted"/>
<accession>A0A1G7CPB1</accession>
<dbReference type="SUPFAM" id="SSF52540">
    <property type="entry name" value="P-loop containing nucleoside triphosphate hydrolases"/>
    <property type="match status" value="1"/>
</dbReference>
<dbReference type="InterPro" id="IPR050678">
    <property type="entry name" value="DNA_Partitioning_ATPase"/>
</dbReference>
<keyword evidence="3" id="KW-1185">Reference proteome</keyword>
<dbReference type="InterPro" id="IPR002586">
    <property type="entry name" value="CobQ/CobB/MinD/ParA_Nub-bd_dom"/>
</dbReference>
<dbReference type="STRING" id="416944.SAMN05421548_1478"/>
<evidence type="ECO:0000313" key="2">
    <source>
        <dbReference type="EMBL" id="SDE41188.1"/>
    </source>
</evidence>
<dbReference type="PANTHER" id="PTHR13696">
    <property type="entry name" value="P-LOOP CONTAINING NUCLEOSIDE TRIPHOSPHATE HYDROLASE"/>
    <property type="match status" value="1"/>
</dbReference>
<evidence type="ECO:0000313" key="3">
    <source>
        <dbReference type="Proteomes" id="UP000198908"/>
    </source>
</evidence>
<dbReference type="InterPro" id="IPR027417">
    <property type="entry name" value="P-loop_NTPase"/>
</dbReference>
<dbReference type="RefSeq" id="WP_092006115.1">
    <property type="nucleotide sequence ID" value="NZ_FMYQ01000047.1"/>
</dbReference>
<organism evidence="2 3">
    <name type="scientific">Paraburkholderia lycopersici</name>
    <dbReference type="NCBI Taxonomy" id="416944"/>
    <lineage>
        <taxon>Bacteria</taxon>
        <taxon>Pseudomonadati</taxon>
        <taxon>Pseudomonadota</taxon>
        <taxon>Betaproteobacteria</taxon>
        <taxon>Burkholderiales</taxon>
        <taxon>Burkholderiaceae</taxon>
        <taxon>Paraburkholderia</taxon>
    </lineage>
</organism>
<dbReference type="AlphaFoldDB" id="A0A1G7CPB1"/>
<dbReference type="OrthoDB" id="69313at2"/>
<dbReference type="CDD" id="cd02042">
    <property type="entry name" value="ParAB_family"/>
    <property type="match status" value="1"/>
</dbReference>
<dbReference type="Proteomes" id="UP000198908">
    <property type="component" value="Unassembled WGS sequence"/>
</dbReference>
<dbReference type="Pfam" id="PF01656">
    <property type="entry name" value="CbiA"/>
    <property type="match status" value="1"/>
</dbReference>